<dbReference type="GO" id="GO:0016020">
    <property type="term" value="C:membrane"/>
    <property type="evidence" value="ECO:0007669"/>
    <property type="project" value="UniProtKB-SubCell"/>
</dbReference>
<evidence type="ECO:0000256" key="4">
    <source>
        <dbReference type="ARBA" id="ARBA00022692"/>
    </source>
</evidence>
<keyword evidence="3" id="KW-0813">Transport</keyword>
<dbReference type="AlphaFoldDB" id="A0A6P5Z7K9"/>
<evidence type="ECO:0000256" key="5">
    <source>
        <dbReference type="ARBA" id="ARBA00022927"/>
    </source>
</evidence>
<dbReference type="GeneID" id="111298087"/>
<proteinExistence type="inferred from homology"/>
<dbReference type="Pfam" id="PF00584">
    <property type="entry name" value="SecE"/>
    <property type="match status" value="1"/>
</dbReference>
<organism evidence="10 11">
    <name type="scientific">Durio zibethinus</name>
    <name type="common">Durian</name>
    <dbReference type="NCBI Taxonomy" id="66656"/>
    <lineage>
        <taxon>Eukaryota</taxon>
        <taxon>Viridiplantae</taxon>
        <taxon>Streptophyta</taxon>
        <taxon>Embryophyta</taxon>
        <taxon>Tracheophyta</taxon>
        <taxon>Spermatophyta</taxon>
        <taxon>Magnoliopsida</taxon>
        <taxon>eudicotyledons</taxon>
        <taxon>Gunneridae</taxon>
        <taxon>Pentapetalae</taxon>
        <taxon>rosids</taxon>
        <taxon>malvids</taxon>
        <taxon>Malvales</taxon>
        <taxon>Malvaceae</taxon>
        <taxon>Helicteroideae</taxon>
        <taxon>Durio</taxon>
    </lineage>
</organism>
<dbReference type="GO" id="GO:0006886">
    <property type="term" value="P:intracellular protein transport"/>
    <property type="evidence" value="ECO:0007669"/>
    <property type="project" value="InterPro"/>
</dbReference>
<evidence type="ECO:0000256" key="9">
    <source>
        <dbReference type="SAM" id="Phobius"/>
    </source>
</evidence>
<dbReference type="PANTHER" id="PTHR37247">
    <property type="entry name" value="TRANSMEMBRANE PROTEIN"/>
    <property type="match status" value="1"/>
</dbReference>
<dbReference type="InterPro" id="IPR001901">
    <property type="entry name" value="Translocase_SecE/Sec61-g"/>
</dbReference>
<evidence type="ECO:0000256" key="1">
    <source>
        <dbReference type="ARBA" id="ARBA00004370"/>
    </source>
</evidence>
<reference evidence="11" key="1">
    <citation type="submission" date="2025-08" db="UniProtKB">
        <authorList>
            <consortium name="RefSeq"/>
        </authorList>
    </citation>
    <scope>IDENTIFICATION</scope>
    <source>
        <tissue evidence="11">Fruit stalk</tissue>
    </source>
</reference>
<comment type="similarity">
    <text evidence="2">Belongs to the SecE/SEC61-gamma family.</text>
</comment>
<evidence type="ECO:0000256" key="6">
    <source>
        <dbReference type="ARBA" id="ARBA00022989"/>
    </source>
</evidence>
<keyword evidence="6 9" id="KW-1133">Transmembrane helix</keyword>
<dbReference type="InterPro" id="IPR038379">
    <property type="entry name" value="SecE_sf"/>
</dbReference>
<evidence type="ECO:0000256" key="3">
    <source>
        <dbReference type="ARBA" id="ARBA00022448"/>
    </source>
</evidence>
<dbReference type="KEGG" id="dzi:111298087"/>
<feature type="transmembrane region" description="Helical" evidence="9">
    <location>
        <begin position="171"/>
        <end position="199"/>
    </location>
</feature>
<evidence type="ECO:0000256" key="8">
    <source>
        <dbReference type="ARBA" id="ARBA00023136"/>
    </source>
</evidence>
<evidence type="ECO:0000313" key="10">
    <source>
        <dbReference type="Proteomes" id="UP000515121"/>
    </source>
</evidence>
<protein>
    <submittedName>
        <fullName evidence="11">Uncharacterized protein LOC111298087 isoform X1</fullName>
    </submittedName>
</protein>
<dbReference type="OrthoDB" id="1913236at2759"/>
<evidence type="ECO:0000313" key="11">
    <source>
        <dbReference type="RefSeq" id="XP_022748500.1"/>
    </source>
</evidence>
<comment type="subcellular location">
    <subcellularLocation>
        <location evidence="1">Membrane</location>
    </subcellularLocation>
</comment>
<dbReference type="Gene3D" id="1.20.5.1030">
    <property type="entry name" value="Preprotein translocase secy subunit"/>
    <property type="match status" value="1"/>
</dbReference>
<gene>
    <name evidence="11" type="primary">LOC111298087</name>
</gene>
<evidence type="ECO:0000256" key="7">
    <source>
        <dbReference type="ARBA" id="ARBA00023010"/>
    </source>
</evidence>
<dbReference type="GO" id="GO:0006605">
    <property type="term" value="P:protein targeting"/>
    <property type="evidence" value="ECO:0007669"/>
    <property type="project" value="InterPro"/>
</dbReference>
<keyword evidence="7" id="KW-0811">Translocation</keyword>
<keyword evidence="10" id="KW-1185">Reference proteome</keyword>
<accession>A0A6P5Z7K9</accession>
<dbReference type="RefSeq" id="XP_022748500.1">
    <property type="nucleotide sequence ID" value="XM_022892765.1"/>
</dbReference>
<evidence type="ECO:0000256" key="2">
    <source>
        <dbReference type="ARBA" id="ARBA00008274"/>
    </source>
</evidence>
<keyword evidence="4 9" id="KW-0812">Transmembrane</keyword>
<dbReference type="Proteomes" id="UP000515121">
    <property type="component" value="Unplaced"/>
</dbReference>
<name>A0A6P5Z7K9_DURZI</name>
<sequence>MPWIFPFWIWKLMKIIPGRLKPLSPELASSFETKVDKIIIAINFVIMVIASRFPANCSGLVHPSCNKPSFQLLRYQRTRFNYYKPNQSVFEKISSGSFVRKPYTSRHVMSVGSNRHQSSFDDELRGEPFLLSLIRETIWGLRSLFAFLVEQPSQLKYIEWPSFQSTLKTAILTLVLVAVLIVALSSVDSVLCYVLALLLRKTPS</sequence>
<dbReference type="PANTHER" id="PTHR37247:SF1">
    <property type="entry name" value="TRANSMEMBRANE PROTEIN"/>
    <property type="match status" value="1"/>
</dbReference>
<keyword evidence="5" id="KW-0653">Protein transport</keyword>
<keyword evidence="8 9" id="KW-0472">Membrane</keyword>